<gene>
    <name evidence="5" type="ORF">GBZ48_00990</name>
</gene>
<dbReference type="EMBL" id="WHOS01000001">
    <property type="protein sequence ID" value="NUA97849.1"/>
    <property type="molecule type" value="Genomic_DNA"/>
</dbReference>
<evidence type="ECO:0000256" key="2">
    <source>
        <dbReference type="ARBA" id="ARBA00022679"/>
    </source>
</evidence>
<dbReference type="InterPro" id="IPR001296">
    <property type="entry name" value="Glyco_trans_1"/>
</dbReference>
<comment type="caution">
    <text evidence="5">The sequence shown here is derived from an EMBL/GenBank/DDBJ whole genome shotgun (WGS) entry which is preliminary data.</text>
</comment>
<dbReference type="PANTHER" id="PTHR12526:SF510">
    <property type="entry name" value="D-INOSITOL 3-PHOSPHATE GLYCOSYLTRANSFERASE"/>
    <property type="match status" value="1"/>
</dbReference>
<dbReference type="Proteomes" id="UP000605086">
    <property type="component" value="Unassembled WGS sequence"/>
</dbReference>
<evidence type="ECO:0000259" key="3">
    <source>
        <dbReference type="Pfam" id="PF00534"/>
    </source>
</evidence>
<reference evidence="5 6" key="1">
    <citation type="submission" date="2019-10" db="EMBL/GenBank/DDBJ databases">
        <title>Genome sequence of Azospirillum melinis.</title>
        <authorList>
            <person name="Ambrosini A."/>
            <person name="Sant'Anna F.H."/>
            <person name="Cassan F.D."/>
            <person name="Souza E.M."/>
            <person name="Passaglia L.M.P."/>
        </authorList>
    </citation>
    <scope>NUCLEOTIDE SEQUENCE [LARGE SCALE GENOMIC DNA]</scope>
    <source>
        <strain evidence="5 6">TMCY0552</strain>
    </source>
</reference>
<keyword evidence="1" id="KW-0328">Glycosyltransferase</keyword>
<dbReference type="SUPFAM" id="SSF53756">
    <property type="entry name" value="UDP-Glycosyltransferase/glycogen phosphorylase"/>
    <property type="match status" value="1"/>
</dbReference>
<keyword evidence="6" id="KW-1185">Reference proteome</keyword>
<dbReference type="Pfam" id="PF00534">
    <property type="entry name" value="Glycos_transf_1"/>
    <property type="match status" value="1"/>
</dbReference>
<dbReference type="Pfam" id="PF13439">
    <property type="entry name" value="Glyco_transf_4"/>
    <property type="match status" value="1"/>
</dbReference>
<dbReference type="PANTHER" id="PTHR12526">
    <property type="entry name" value="GLYCOSYLTRANSFERASE"/>
    <property type="match status" value="1"/>
</dbReference>
<evidence type="ECO:0000313" key="5">
    <source>
        <dbReference type="EMBL" id="NUA97849.1"/>
    </source>
</evidence>
<evidence type="ECO:0000259" key="4">
    <source>
        <dbReference type="Pfam" id="PF13439"/>
    </source>
</evidence>
<name>A0ABX2KB67_9PROT</name>
<feature type="domain" description="Glycosyl transferase family 1" evidence="3">
    <location>
        <begin position="212"/>
        <end position="366"/>
    </location>
</feature>
<keyword evidence="2" id="KW-0808">Transferase</keyword>
<feature type="domain" description="Glycosyltransferase subfamily 4-like N-terminal" evidence="4">
    <location>
        <begin position="19"/>
        <end position="199"/>
    </location>
</feature>
<dbReference type="CDD" id="cd03801">
    <property type="entry name" value="GT4_PimA-like"/>
    <property type="match status" value="1"/>
</dbReference>
<dbReference type="InterPro" id="IPR028098">
    <property type="entry name" value="Glyco_trans_4-like_N"/>
</dbReference>
<dbReference type="RefSeq" id="WP_174469268.1">
    <property type="nucleotide sequence ID" value="NZ_JAGINN010000003.1"/>
</dbReference>
<dbReference type="Gene3D" id="3.40.50.2000">
    <property type="entry name" value="Glycogen Phosphorylase B"/>
    <property type="match status" value="2"/>
</dbReference>
<evidence type="ECO:0000256" key="1">
    <source>
        <dbReference type="ARBA" id="ARBA00022676"/>
    </source>
</evidence>
<protein>
    <submittedName>
        <fullName evidence="5">Glycosyltransferase</fullName>
    </submittedName>
</protein>
<organism evidence="5 6">
    <name type="scientific">Azospirillum melinis</name>
    <dbReference type="NCBI Taxonomy" id="328839"/>
    <lineage>
        <taxon>Bacteria</taxon>
        <taxon>Pseudomonadati</taxon>
        <taxon>Pseudomonadota</taxon>
        <taxon>Alphaproteobacteria</taxon>
        <taxon>Rhodospirillales</taxon>
        <taxon>Azospirillaceae</taxon>
        <taxon>Azospirillum</taxon>
    </lineage>
</organism>
<sequence length="405" mass="44010">MRTEFLRIAVVTQKIVRHDGQGRVNAVVVDELLRRGHEVVAIASELADELARHPRLRWVRIDGGGVPTQLAKDQLFAWRASRALVRERRRGKDRSGSDLPGIDRVVVNGFVSWARSDVNAVHFVHSAWMRSPTHPIRKGVSPLSLYRALYTLLNVGFERWSFRRAGRLVAVSRTVADELRRDGIAPGRLSVIDNGVDVEEFRPGTPDPALFGLPPGRPVALFVGDARSDRKNLDGVLHALAEVPDLALAVVGEERGGPFPAMARALGVEGRIRFLGHRRDVAALMRAADLFVFPTRYEPFGLVLLEAAASGLPVVTTRLAGAGRLLEDGAAILLDSPDAHAELVQAMSSLAADPALRRRMGEAGRRIAESQDWSVTAGQYADLLEEPGFSGRAVEGRGLLAGSAS</sequence>
<proteinExistence type="predicted"/>
<evidence type="ECO:0000313" key="6">
    <source>
        <dbReference type="Proteomes" id="UP000605086"/>
    </source>
</evidence>
<accession>A0ABX2KB67</accession>